<evidence type="ECO:0000313" key="3">
    <source>
        <dbReference type="Proteomes" id="UP000325289"/>
    </source>
</evidence>
<gene>
    <name evidence="2" type="ORF">SAMN04515678_102490</name>
</gene>
<name>A0A1I1US31_9RHOB</name>
<organism evidence="2 3">
    <name type="scientific">Roseivivax sediminis</name>
    <dbReference type="NCBI Taxonomy" id="936889"/>
    <lineage>
        <taxon>Bacteria</taxon>
        <taxon>Pseudomonadati</taxon>
        <taxon>Pseudomonadota</taxon>
        <taxon>Alphaproteobacteria</taxon>
        <taxon>Rhodobacterales</taxon>
        <taxon>Roseobacteraceae</taxon>
        <taxon>Roseivivax</taxon>
    </lineage>
</organism>
<dbReference type="InterPro" id="IPR009506">
    <property type="entry name" value="YjiS-like"/>
</dbReference>
<dbReference type="EMBL" id="FOMS01000002">
    <property type="protein sequence ID" value="SFD73611.1"/>
    <property type="molecule type" value="Genomic_DNA"/>
</dbReference>
<sequence>MSTVHTARPASLDVAGQIGSLFVSAVNSAVSFRDARRTQKALSKLTDRELDDIGLTRADISRIARR</sequence>
<evidence type="ECO:0000313" key="2">
    <source>
        <dbReference type="EMBL" id="SFD73611.1"/>
    </source>
</evidence>
<accession>A0A1I1US31</accession>
<dbReference type="AlphaFoldDB" id="A0A1I1US31"/>
<evidence type="ECO:0000259" key="1">
    <source>
        <dbReference type="Pfam" id="PF06568"/>
    </source>
</evidence>
<feature type="domain" description="YjiS-like" evidence="1">
    <location>
        <begin position="32"/>
        <end position="60"/>
    </location>
</feature>
<dbReference type="Proteomes" id="UP000325289">
    <property type="component" value="Unassembled WGS sequence"/>
</dbReference>
<protein>
    <submittedName>
        <fullName evidence="2">Uncharacterized conserved protein YjiS, DUF1127 family</fullName>
    </submittedName>
</protein>
<reference evidence="2 3" key="1">
    <citation type="submission" date="2016-10" db="EMBL/GenBank/DDBJ databases">
        <authorList>
            <person name="Varghese N."/>
            <person name="Submissions S."/>
        </authorList>
    </citation>
    <scope>NUCLEOTIDE SEQUENCE [LARGE SCALE GENOMIC DNA]</scope>
    <source>
        <strain evidence="3">YIM D21,KCTC 23444,ACCC 10710</strain>
    </source>
</reference>
<proteinExistence type="predicted"/>
<dbReference type="RefSeq" id="WP_149754851.1">
    <property type="nucleotide sequence ID" value="NZ_FOMS01000002.1"/>
</dbReference>
<dbReference type="OrthoDB" id="8116725at2"/>
<dbReference type="Pfam" id="PF06568">
    <property type="entry name" value="YjiS-like"/>
    <property type="match status" value="1"/>
</dbReference>
<keyword evidence="3" id="KW-1185">Reference proteome</keyword>